<evidence type="ECO:0000313" key="10">
    <source>
        <dbReference type="EMBL" id="KAG2492686.1"/>
    </source>
</evidence>
<keyword evidence="9" id="KW-0206">Cytoskeleton</keyword>
<dbReference type="SUPFAM" id="SSF48452">
    <property type="entry name" value="TPR-like"/>
    <property type="match status" value="2"/>
</dbReference>
<evidence type="ECO:0000313" key="11">
    <source>
        <dbReference type="Proteomes" id="UP000612055"/>
    </source>
</evidence>
<dbReference type="PANTHER" id="PTHR45783">
    <property type="entry name" value="KINESIN LIGHT CHAIN"/>
    <property type="match status" value="1"/>
</dbReference>
<dbReference type="GO" id="GO:0019894">
    <property type="term" value="F:kinesin binding"/>
    <property type="evidence" value="ECO:0007669"/>
    <property type="project" value="TreeGrafter"/>
</dbReference>
<name>A0A836BXF4_9CHLO</name>
<sequence>MAPCPSAAPGTTLGAEHPDTAIPLIALAACLHAEGRCAEAAPLYRQALELRRPTLDLAEQAEEEEDWGIAVPLSVSLAASLHAQGRYSEAEPVYRQALEMLGRYGEALDNAVVLSGLAACLQAQGRCAEAEPLYQEALELFERIPAKRYMQDWVDLKWFVDRPDRGTVLRSLAACAHAQGRYAEAEPVYRQALELVLQLEQEQGLDDDEGRFAEAEPLYEEALALPWLQLGLGCKPHRDIAMTQTSLAACQESQAGIDNETPLRQALELQRSELGEGHPDTADARAALAACVQAQGRYCEAEPLYRQALDLNRSELGEEHPDTAQSLFDLAVCTEHQGRYSEAAALHRKALELRWRLLGEEHADTNTSRNCLADQHEVWVFGGWEESPWSATCTSWALRGCAATAEWRRS</sequence>
<keyword evidence="11" id="KW-1185">Reference proteome</keyword>
<evidence type="ECO:0000256" key="8">
    <source>
        <dbReference type="ARBA" id="ARBA00023175"/>
    </source>
</evidence>
<dbReference type="Pfam" id="PF13176">
    <property type="entry name" value="TPR_7"/>
    <property type="match status" value="1"/>
</dbReference>
<comment type="subcellular location">
    <subcellularLocation>
        <location evidence="1">Cytoplasm</location>
        <location evidence="1">Cytoskeleton</location>
    </subcellularLocation>
</comment>
<evidence type="ECO:0000256" key="3">
    <source>
        <dbReference type="ARBA" id="ARBA00022490"/>
    </source>
</evidence>
<dbReference type="SMART" id="SM00028">
    <property type="entry name" value="TPR"/>
    <property type="match status" value="6"/>
</dbReference>
<dbReference type="GO" id="GO:0005874">
    <property type="term" value="C:microtubule"/>
    <property type="evidence" value="ECO:0007669"/>
    <property type="project" value="UniProtKB-KW"/>
</dbReference>
<evidence type="ECO:0008006" key="12">
    <source>
        <dbReference type="Google" id="ProtNLM"/>
    </source>
</evidence>
<dbReference type="PANTHER" id="PTHR45783:SF3">
    <property type="entry name" value="KINESIN LIGHT CHAIN"/>
    <property type="match status" value="1"/>
</dbReference>
<accession>A0A836BXF4</accession>
<dbReference type="InterPro" id="IPR011990">
    <property type="entry name" value="TPR-like_helical_dom_sf"/>
</dbReference>
<dbReference type="EMBL" id="JAEHOE010000043">
    <property type="protein sequence ID" value="KAG2492686.1"/>
    <property type="molecule type" value="Genomic_DNA"/>
</dbReference>
<evidence type="ECO:0000256" key="1">
    <source>
        <dbReference type="ARBA" id="ARBA00004245"/>
    </source>
</evidence>
<evidence type="ECO:0000256" key="4">
    <source>
        <dbReference type="ARBA" id="ARBA00022701"/>
    </source>
</evidence>
<protein>
    <recommendedName>
        <fullName evidence="12">Kinesin light chain</fullName>
    </recommendedName>
</protein>
<dbReference type="Gene3D" id="1.25.40.10">
    <property type="entry name" value="Tetratricopeptide repeat domain"/>
    <property type="match status" value="2"/>
</dbReference>
<keyword evidence="4" id="KW-0493">Microtubule</keyword>
<keyword evidence="5" id="KW-0677">Repeat</keyword>
<keyword evidence="6" id="KW-0802">TPR repeat</keyword>
<dbReference type="Proteomes" id="UP000612055">
    <property type="component" value="Unassembled WGS sequence"/>
</dbReference>
<evidence type="ECO:0000256" key="9">
    <source>
        <dbReference type="ARBA" id="ARBA00023212"/>
    </source>
</evidence>
<keyword evidence="3" id="KW-0963">Cytoplasm</keyword>
<evidence type="ECO:0000256" key="2">
    <source>
        <dbReference type="ARBA" id="ARBA00009622"/>
    </source>
</evidence>
<proteinExistence type="inferred from homology"/>
<dbReference type="GO" id="GO:0005737">
    <property type="term" value="C:cytoplasm"/>
    <property type="evidence" value="ECO:0007669"/>
    <property type="project" value="TreeGrafter"/>
</dbReference>
<evidence type="ECO:0000256" key="7">
    <source>
        <dbReference type="ARBA" id="ARBA00023054"/>
    </source>
</evidence>
<dbReference type="GO" id="GO:0005871">
    <property type="term" value="C:kinesin complex"/>
    <property type="evidence" value="ECO:0007669"/>
    <property type="project" value="InterPro"/>
</dbReference>
<keyword evidence="7" id="KW-0175">Coiled coil</keyword>
<organism evidence="10 11">
    <name type="scientific">Edaphochlamys debaryana</name>
    <dbReference type="NCBI Taxonomy" id="47281"/>
    <lineage>
        <taxon>Eukaryota</taxon>
        <taxon>Viridiplantae</taxon>
        <taxon>Chlorophyta</taxon>
        <taxon>core chlorophytes</taxon>
        <taxon>Chlorophyceae</taxon>
        <taxon>CS clade</taxon>
        <taxon>Chlamydomonadales</taxon>
        <taxon>Chlamydomonadales incertae sedis</taxon>
        <taxon>Edaphochlamys</taxon>
    </lineage>
</organism>
<gene>
    <name evidence="10" type="ORF">HYH03_009100</name>
</gene>
<comment type="similarity">
    <text evidence="2">Belongs to the kinesin light chain family.</text>
</comment>
<keyword evidence="8" id="KW-0505">Motor protein</keyword>
<dbReference type="InterPro" id="IPR019734">
    <property type="entry name" value="TPR_rpt"/>
</dbReference>
<dbReference type="InterPro" id="IPR002151">
    <property type="entry name" value="Kinesin_light"/>
</dbReference>
<evidence type="ECO:0000256" key="5">
    <source>
        <dbReference type="ARBA" id="ARBA00022737"/>
    </source>
</evidence>
<reference evidence="10" key="1">
    <citation type="journal article" date="2020" name="bioRxiv">
        <title>Comparative genomics of Chlamydomonas.</title>
        <authorList>
            <person name="Craig R.J."/>
            <person name="Hasan A.R."/>
            <person name="Ness R.W."/>
            <person name="Keightley P.D."/>
        </authorList>
    </citation>
    <scope>NUCLEOTIDE SEQUENCE</scope>
    <source>
        <strain evidence="10">CCAP 11/70</strain>
    </source>
</reference>
<dbReference type="OrthoDB" id="541101at2759"/>
<dbReference type="AlphaFoldDB" id="A0A836BXF4"/>
<dbReference type="GO" id="GO:0007018">
    <property type="term" value="P:microtubule-based movement"/>
    <property type="evidence" value="ECO:0007669"/>
    <property type="project" value="TreeGrafter"/>
</dbReference>
<evidence type="ECO:0000256" key="6">
    <source>
        <dbReference type="ARBA" id="ARBA00022803"/>
    </source>
</evidence>
<comment type="caution">
    <text evidence="10">The sequence shown here is derived from an EMBL/GenBank/DDBJ whole genome shotgun (WGS) entry which is preliminary data.</text>
</comment>
<dbReference type="Pfam" id="PF13424">
    <property type="entry name" value="TPR_12"/>
    <property type="match status" value="3"/>
</dbReference>